<dbReference type="PROSITE" id="PS00844">
    <property type="entry name" value="DALA_DALA_LIGASE_2"/>
    <property type="match status" value="1"/>
</dbReference>
<gene>
    <name evidence="14" type="primary">ddl</name>
    <name evidence="17" type="ORF">IPV69_22705</name>
</gene>
<dbReference type="InterPro" id="IPR016185">
    <property type="entry name" value="PreATP-grasp_dom_sf"/>
</dbReference>
<dbReference type="UniPathway" id="UPA00219"/>
<dbReference type="EMBL" id="CP063458">
    <property type="protein sequence ID" value="QOV89006.1"/>
    <property type="molecule type" value="Genomic_DNA"/>
</dbReference>
<evidence type="ECO:0000256" key="10">
    <source>
        <dbReference type="ARBA" id="ARBA00022960"/>
    </source>
</evidence>
<keyword evidence="7 14" id="KW-0436">Ligase</keyword>
<evidence type="ECO:0000256" key="12">
    <source>
        <dbReference type="ARBA" id="ARBA00023316"/>
    </source>
</evidence>
<keyword evidence="10 14" id="KW-0133">Cell shape</keyword>
<dbReference type="Pfam" id="PF01820">
    <property type="entry name" value="Dala_Dala_lig_N"/>
    <property type="match status" value="1"/>
</dbReference>
<comment type="cofactor">
    <cofactor evidence="1">
        <name>Mn(2+)</name>
        <dbReference type="ChEBI" id="CHEBI:29035"/>
    </cofactor>
</comment>
<protein>
    <recommendedName>
        <fullName evidence="5 14">D-alanine--D-alanine ligase</fullName>
        <ecNumber evidence="5 14">6.3.2.4</ecNumber>
    </recommendedName>
    <alternativeName>
        <fullName evidence="14">D-Ala-D-Ala ligase</fullName>
    </alternativeName>
    <alternativeName>
        <fullName evidence="14">D-alanylalanine synthetase</fullName>
    </alternativeName>
</protein>
<evidence type="ECO:0000256" key="1">
    <source>
        <dbReference type="ARBA" id="ARBA00001936"/>
    </source>
</evidence>
<dbReference type="Pfam" id="PF07478">
    <property type="entry name" value="Dala_Dala_lig_C"/>
    <property type="match status" value="1"/>
</dbReference>
<evidence type="ECO:0000256" key="8">
    <source>
        <dbReference type="ARBA" id="ARBA00022741"/>
    </source>
</evidence>
<dbReference type="NCBIfam" id="TIGR01205">
    <property type="entry name" value="D_ala_D_alaTIGR"/>
    <property type="match status" value="1"/>
</dbReference>
<evidence type="ECO:0000256" key="15">
    <source>
        <dbReference type="PROSITE-ProRule" id="PRU00409"/>
    </source>
</evidence>
<proteinExistence type="inferred from homology"/>
<dbReference type="PROSITE" id="PS50975">
    <property type="entry name" value="ATP_GRASP"/>
    <property type="match status" value="1"/>
</dbReference>
<evidence type="ECO:0000256" key="11">
    <source>
        <dbReference type="ARBA" id="ARBA00022984"/>
    </source>
</evidence>
<accession>A0A7M2WU48</accession>
<dbReference type="InterPro" id="IPR011761">
    <property type="entry name" value="ATP-grasp"/>
</dbReference>
<dbReference type="GO" id="GO:0005737">
    <property type="term" value="C:cytoplasm"/>
    <property type="evidence" value="ECO:0007669"/>
    <property type="project" value="UniProtKB-SubCell"/>
</dbReference>
<keyword evidence="8 15" id="KW-0547">Nucleotide-binding</keyword>
<dbReference type="GO" id="GO:0071555">
    <property type="term" value="P:cell wall organization"/>
    <property type="evidence" value="ECO:0007669"/>
    <property type="project" value="UniProtKB-KW"/>
</dbReference>
<evidence type="ECO:0000256" key="4">
    <source>
        <dbReference type="ARBA" id="ARBA00010871"/>
    </source>
</evidence>
<evidence type="ECO:0000256" key="14">
    <source>
        <dbReference type="HAMAP-Rule" id="MF_00047"/>
    </source>
</evidence>
<dbReference type="SUPFAM" id="SSF56059">
    <property type="entry name" value="Glutathione synthetase ATP-binding domain-like"/>
    <property type="match status" value="1"/>
</dbReference>
<dbReference type="GO" id="GO:0005524">
    <property type="term" value="F:ATP binding"/>
    <property type="evidence" value="ECO:0007669"/>
    <property type="project" value="UniProtKB-UniRule"/>
</dbReference>
<dbReference type="Proteomes" id="UP000593765">
    <property type="component" value="Chromosome"/>
</dbReference>
<dbReference type="InterPro" id="IPR013815">
    <property type="entry name" value="ATP_grasp_subdomain_1"/>
</dbReference>
<organism evidence="17 18">
    <name type="scientific">Humisphaera borealis</name>
    <dbReference type="NCBI Taxonomy" id="2807512"/>
    <lineage>
        <taxon>Bacteria</taxon>
        <taxon>Pseudomonadati</taxon>
        <taxon>Planctomycetota</taxon>
        <taxon>Phycisphaerae</taxon>
        <taxon>Tepidisphaerales</taxon>
        <taxon>Tepidisphaeraceae</taxon>
        <taxon>Humisphaera</taxon>
    </lineage>
</organism>
<dbReference type="PANTHER" id="PTHR23132">
    <property type="entry name" value="D-ALANINE--D-ALANINE LIGASE"/>
    <property type="match status" value="1"/>
</dbReference>
<dbReference type="Gene3D" id="3.30.470.20">
    <property type="entry name" value="ATP-grasp fold, B domain"/>
    <property type="match status" value="1"/>
</dbReference>
<dbReference type="NCBIfam" id="NF002378">
    <property type="entry name" value="PRK01372.1"/>
    <property type="match status" value="1"/>
</dbReference>
<dbReference type="HAMAP" id="MF_00047">
    <property type="entry name" value="Dala_Dala_lig"/>
    <property type="match status" value="1"/>
</dbReference>
<evidence type="ECO:0000259" key="16">
    <source>
        <dbReference type="PROSITE" id="PS50975"/>
    </source>
</evidence>
<comment type="cofactor">
    <cofactor evidence="2">
        <name>Mg(2+)</name>
        <dbReference type="ChEBI" id="CHEBI:18420"/>
    </cofactor>
</comment>
<sequence length="305" mass="32373">MKVTVLLGGPSAEREVSLVSGAAVAKALREMGHDVFESDISPTNLAGLDHPADVIFPVLHGEFGESGELQEILEARGLPFVGSGSKASRLGMNKVTTKKAWEAAGLPTPPYFTLRKGDKIPGIPGTCVVKAIGSGSSIDVYVCKAPAEAEAQATEAIGKVLAKHELCLVEKFITGPELTVGLLEEKPLAPIRIIPKVEFFDYEAKYKRNDTEHRFDTGLPPEVIEKCRSLAEKANAVVGAKDLARIDIMLDEADGFAPYLLEINTLPGFTPKSLLPEAAAHAGIAFGPLVDRLAARAAVRGARTA</sequence>
<comment type="function">
    <text evidence="14">Cell wall formation.</text>
</comment>
<comment type="similarity">
    <text evidence="4 14">Belongs to the D-alanine--D-alanine ligase family.</text>
</comment>
<keyword evidence="9 15" id="KW-0067">ATP-binding</keyword>
<dbReference type="GO" id="GO:0008716">
    <property type="term" value="F:D-alanine-D-alanine ligase activity"/>
    <property type="evidence" value="ECO:0007669"/>
    <property type="project" value="UniProtKB-UniRule"/>
</dbReference>
<dbReference type="GO" id="GO:0046872">
    <property type="term" value="F:metal ion binding"/>
    <property type="evidence" value="ECO:0007669"/>
    <property type="project" value="InterPro"/>
</dbReference>
<evidence type="ECO:0000256" key="13">
    <source>
        <dbReference type="ARBA" id="ARBA00047614"/>
    </source>
</evidence>
<dbReference type="Gene3D" id="3.30.1490.20">
    <property type="entry name" value="ATP-grasp fold, A domain"/>
    <property type="match status" value="1"/>
</dbReference>
<evidence type="ECO:0000313" key="17">
    <source>
        <dbReference type="EMBL" id="QOV89006.1"/>
    </source>
</evidence>
<evidence type="ECO:0000256" key="6">
    <source>
        <dbReference type="ARBA" id="ARBA00022490"/>
    </source>
</evidence>
<dbReference type="GO" id="GO:0009252">
    <property type="term" value="P:peptidoglycan biosynthetic process"/>
    <property type="evidence" value="ECO:0007669"/>
    <property type="project" value="UniProtKB-UniRule"/>
</dbReference>
<comment type="pathway">
    <text evidence="14">Cell wall biogenesis; peptidoglycan biosynthesis.</text>
</comment>
<evidence type="ECO:0000256" key="5">
    <source>
        <dbReference type="ARBA" id="ARBA00012216"/>
    </source>
</evidence>
<dbReference type="InterPro" id="IPR005905">
    <property type="entry name" value="D_ala_D_ala"/>
</dbReference>
<dbReference type="SUPFAM" id="SSF52440">
    <property type="entry name" value="PreATP-grasp domain"/>
    <property type="match status" value="1"/>
</dbReference>
<dbReference type="KEGG" id="hbs:IPV69_22705"/>
<dbReference type="Gene3D" id="3.40.50.20">
    <property type="match status" value="1"/>
</dbReference>
<comment type="catalytic activity">
    <reaction evidence="13 14">
        <text>2 D-alanine + ATP = D-alanyl-D-alanine + ADP + phosphate + H(+)</text>
        <dbReference type="Rhea" id="RHEA:11224"/>
        <dbReference type="ChEBI" id="CHEBI:15378"/>
        <dbReference type="ChEBI" id="CHEBI:30616"/>
        <dbReference type="ChEBI" id="CHEBI:43474"/>
        <dbReference type="ChEBI" id="CHEBI:57416"/>
        <dbReference type="ChEBI" id="CHEBI:57822"/>
        <dbReference type="ChEBI" id="CHEBI:456216"/>
        <dbReference type="EC" id="6.3.2.4"/>
    </reaction>
</comment>
<keyword evidence="12 14" id="KW-0961">Cell wall biogenesis/degradation</keyword>
<dbReference type="InterPro" id="IPR000291">
    <property type="entry name" value="D-Ala_lig_Van_CS"/>
</dbReference>
<keyword evidence="6 14" id="KW-0963">Cytoplasm</keyword>
<dbReference type="InterPro" id="IPR011095">
    <property type="entry name" value="Dala_Dala_lig_C"/>
</dbReference>
<dbReference type="RefSeq" id="WP_206292018.1">
    <property type="nucleotide sequence ID" value="NZ_CP063458.1"/>
</dbReference>
<dbReference type="GO" id="GO:0008360">
    <property type="term" value="P:regulation of cell shape"/>
    <property type="evidence" value="ECO:0007669"/>
    <property type="project" value="UniProtKB-KW"/>
</dbReference>
<evidence type="ECO:0000256" key="3">
    <source>
        <dbReference type="ARBA" id="ARBA00004496"/>
    </source>
</evidence>
<evidence type="ECO:0000256" key="2">
    <source>
        <dbReference type="ARBA" id="ARBA00001946"/>
    </source>
</evidence>
<evidence type="ECO:0000313" key="18">
    <source>
        <dbReference type="Proteomes" id="UP000593765"/>
    </source>
</evidence>
<evidence type="ECO:0000256" key="7">
    <source>
        <dbReference type="ARBA" id="ARBA00022598"/>
    </source>
</evidence>
<dbReference type="PANTHER" id="PTHR23132:SF23">
    <property type="entry name" value="D-ALANINE--D-ALANINE LIGASE B"/>
    <property type="match status" value="1"/>
</dbReference>
<dbReference type="EC" id="6.3.2.4" evidence="5 14"/>
<dbReference type="InterPro" id="IPR011127">
    <property type="entry name" value="Dala_Dala_lig_N"/>
</dbReference>
<feature type="domain" description="ATP-grasp" evidence="16">
    <location>
        <begin position="98"/>
        <end position="295"/>
    </location>
</feature>
<dbReference type="AlphaFoldDB" id="A0A7M2WU48"/>
<name>A0A7M2WU48_9BACT</name>
<comment type="subcellular location">
    <subcellularLocation>
        <location evidence="3 14">Cytoplasm</location>
    </subcellularLocation>
</comment>
<reference evidence="17 18" key="1">
    <citation type="submission" date="2020-10" db="EMBL/GenBank/DDBJ databases">
        <title>Wide distribution of Phycisphaera-like planctomycetes from WD2101 soil group in peatlands and genome analysis of the first cultivated representative.</title>
        <authorList>
            <person name="Dedysh S.N."/>
            <person name="Beletsky A.V."/>
            <person name="Ivanova A."/>
            <person name="Kulichevskaya I.S."/>
            <person name="Suzina N.E."/>
            <person name="Philippov D.A."/>
            <person name="Rakitin A.L."/>
            <person name="Mardanov A.V."/>
            <person name="Ravin N.V."/>
        </authorList>
    </citation>
    <scope>NUCLEOTIDE SEQUENCE [LARGE SCALE GENOMIC DNA]</scope>
    <source>
        <strain evidence="17 18">M1803</strain>
    </source>
</reference>
<evidence type="ECO:0000256" key="9">
    <source>
        <dbReference type="ARBA" id="ARBA00022840"/>
    </source>
</evidence>
<keyword evidence="18" id="KW-1185">Reference proteome</keyword>
<keyword evidence="11 14" id="KW-0573">Peptidoglycan synthesis</keyword>